<dbReference type="GO" id="GO:0016301">
    <property type="term" value="F:kinase activity"/>
    <property type="evidence" value="ECO:0007669"/>
    <property type="project" value="UniProtKB-KW"/>
</dbReference>
<dbReference type="InterPro" id="IPR013655">
    <property type="entry name" value="PAS_fold_3"/>
</dbReference>
<dbReference type="Pfam" id="PF08447">
    <property type="entry name" value="PAS_3"/>
    <property type="match status" value="1"/>
</dbReference>
<keyword evidence="4" id="KW-0808">Transferase</keyword>
<evidence type="ECO:0000256" key="2">
    <source>
        <dbReference type="ARBA" id="ARBA00012438"/>
    </source>
</evidence>
<dbReference type="SUPFAM" id="SSF55874">
    <property type="entry name" value="ATPase domain of HSP90 chaperone/DNA topoisomerase II/histidine kinase"/>
    <property type="match status" value="1"/>
</dbReference>
<comment type="caution">
    <text evidence="10">The sequence shown here is derived from an EMBL/GenBank/DDBJ whole genome shotgun (WGS) entry which is preliminary data.</text>
</comment>
<keyword evidence="11" id="KW-1185">Reference proteome</keyword>
<accession>A0ABW5XR63</accession>
<keyword evidence="5 10" id="KW-0418">Kinase</keyword>
<dbReference type="Pfam" id="PF00512">
    <property type="entry name" value="HisKA"/>
    <property type="match status" value="1"/>
</dbReference>
<evidence type="ECO:0000313" key="11">
    <source>
        <dbReference type="Proteomes" id="UP001597601"/>
    </source>
</evidence>
<evidence type="ECO:0000256" key="4">
    <source>
        <dbReference type="ARBA" id="ARBA00022679"/>
    </source>
</evidence>
<dbReference type="InterPro" id="IPR001610">
    <property type="entry name" value="PAC"/>
</dbReference>
<dbReference type="Gene3D" id="2.10.70.100">
    <property type="match status" value="1"/>
</dbReference>
<sequence length="356" mass="39935">MTDKVTARRRIEEVEERIRLAVEAADIGTFDVDLVNNVTTTSKRFNEIFGFNGPATQAQYVSVVHPDDLHIRRKAYKASTENKDNKLVYEVRVIHPDQSIRWIKLQGKLYYDDNGTAVRILGTLLDVTQVKRLERQKDDFISIASHELKTPITSLKASLQLLDRMKENPAQGVFPKLIDQSTRSMQKISALVDKLLNVGRANDPQMQLNKTTFLIADILTNCCSHIRMANKYKLNLAGDESVKVNADEHAIDQVVINLVNNAVKYAPDSVNIDMMIERLDGMAKVSIKDYGPGIPADKQPHLFERYYQADVSGFQNAGLGLGLYISAEIIKRHEGAMGVESTIGEGSTFWFTLPLA</sequence>
<evidence type="ECO:0000313" key="10">
    <source>
        <dbReference type="EMBL" id="MFD2864840.1"/>
    </source>
</evidence>
<feature type="domain" description="Signal transduction histidine kinase dimerisation/phosphoacceptor" evidence="9">
    <location>
        <begin position="136"/>
        <end position="204"/>
    </location>
</feature>
<name>A0ABW5XR63_9SPHI</name>
<proteinExistence type="predicted"/>
<dbReference type="InterPro" id="IPR003661">
    <property type="entry name" value="HisK_dim/P_dom"/>
</dbReference>
<evidence type="ECO:0000259" key="9">
    <source>
        <dbReference type="SMART" id="SM00388"/>
    </source>
</evidence>
<dbReference type="InterPro" id="IPR003594">
    <property type="entry name" value="HATPase_dom"/>
</dbReference>
<dbReference type="Proteomes" id="UP001597601">
    <property type="component" value="Unassembled WGS sequence"/>
</dbReference>
<comment type="catalytic activity">
    <reaction evidence="1">
        <text>ATP + protein L-histidine = ADP + protein N-phospho-L-histidine.</text>
        <dbReference type="EC" id="2.7.13.3"/>
    </reaction>
</comment>
<evidence type="ECO:0000256" key="5">
    <source>
        <dbReference type="ARBA" id="ARBA00022777"/>
    </source>
</evidence>
<dbReference type="CDD" id="cd00130">
    <property type="entry name" value="PAS"/>
    <property type="match status" value="1"/>
</dbReference>
<dbReference type="SMART" id="SM00387">
    <property type="entry name" value="HATPase_c"/>
    <property type="match status" value="1"/>
</dbReference>
<keyword evidence="7" id="KW-0472">Membrane</keyword>
<dbReference type="RefSeq" id="WP_377126054.1">
    <property type="nucleotide sequence ID" value="NZ_JBHUHN010000001.1"/>
</dbReference>
<dbReference type="InterPro" id="IPR035965">
    <property type="entry name" value="PAS-like_dom_sf"/>
</dbReference>
<dbReference type="SUPFAM" id="SSF47384">
    <property type="entry name" value="Homodimeric domain of signal transducing histidine kinase"/>
    <property type="match status" value="1"/>
</dbReference>
<dbReference type="PRINTS" id="PR00344">
    <property type="entry name" value="BCTRLSENSOR"/>
</dbReference>
<dbReference type="SMART" id="SM00086">
    <property type="entry name" value="PAC"/>
    <property type="match status" value="1"/>
</dbReference>
<dbReference type="PANTHER" id="PTHR45453">
    <property type="entry name" value="PHOSPHATE REGULON SENSOR PROTEIN PHOR"/>
    <property type="match status" value="1"/>
</dbReference>
<gene>
    <name evidence="10" type="ORF">ACFSYC_09090</name>
</gene>
<evidence type="ECO:0000256" key="6">
    <source>
        <dbReference type="ARBA" id="ARBA00023012"/>
    </source>
</evidence>
<dbReference type="InterPro" id="IPR000014">
    <property type="entry name" value="PAS"/>
</dbReference>
<dbReference type="InterPro" id="IPR036890">
    <property type="entry name" value="HATPase_C_sf"/>
</dbReference>
<dbReference type="Gene3D" id="3.30.565.10">
    <property type="entry name" value="Histidine kinase-like ATPase, C-terminal domain"/>
    <property type="match status" value="1"/>
</dbReference>
<evidence type="ECO:0000256" key="7">
    <source>
        <dbReference type="ARBA" id="ARBA00023136"/>
    </source>
</evidence>
<evidence type="ECO:0000256" key="3">
    <source>
        <dbReference type="ARBA" id="ARBA00022553"/>
    </source>
</evidence>
<dbReference type="SMART" id="SM00388">
    <property type="entry name" value="HisKA"/>
    <property type="match status" value="1"/>
</dbReference>
<dbReference type="CDD" id="cd00082">
    <property type="entry name" value="HisKA"/>
    <property type="match status" value="1"/>
</dbReference>
<dbReference type="Gene3D" id="3.30.450.20">
    <property type="entry name" value="PAS domain"/>
    <property type="match status" value="1"/>
</dbReference>
<dbReference type="EC" id="2.7.13.3" evidence="2"/>
<keyword evidence="6" id="KW-0902">Two-component regulatory system</keyword>
<evidence type="ECO:0000259" key="8">
    <source>
        <dbReference type="SMART" id="SM00387"/>
    </source>
</evidence>
<dbReference type="InterPro" id="IPR050351">
    <property type="entry name" value="BphY/WalK/GraS-like"/>
</dbReference>
<dbReference type="SUPFAM" id="SSF55785">
    <property type="entry name" value="PYP-like sensor domain (PAS domain)"/>
    <property type="match status" value="1"/>
</dbReference>
<reference evidence="11" key="1">
    <citation type="journal article" date="2019" name="Int. J. Syst. Evol. Microbiol.">
        <title>The Global Catalogue of Microorganisms (GCM) 10K type strain sequencing project: providing services to taxonomists for standard genome sequencing and annotation.</title>
        <authorList>
            <consortium name="The Broad Institute Genomics Platform"/>
            <consortium name="The Broad Institute Genome Sequencing Center for Infectious Disease"/>
            <person name="Wu L."/>
            <person name="Ma J."/>
        </authorList>
    </citation>
    <scope>NUCLEOTIDE SEQUENCE [LARGE SCALE GENOMIC DNA]</scope>
    <source>
        <strain evidence="11">KCTC 52232</strain>
    </source>
</reference>
<feature type="domain" description="Histidine kinase/HSP90-like ATPase" evidence="8">
    <location>
        <begin position="246"/>
        <end position="356"/>
    </location>
</feature>
<protein>
    <recommendedName>
        <fullName evidence="2">histidine kinase</fullName>
        <ecNumber evidence="2">2.7.13.3</ecNumber>
    </recommendedName>
</protein>
<dbReference type="EMBL" id="JBHUON010000009">
    <property type="protein sequence ID" value="MFD2864840.1"/>
    <property type="molecule type" value="Genomic_DNA"/>
</dbReference>
<dbReference type="InterPro" id="IPR036097">
    <property type="entry name" value="HisK_dim/P_sf"/>
</dbReference>
<dbReference type="PANTHER" id="PTHR45453:SF1">
    <property type="entry name" value="PHOSPHATE REGULON SENSOR PROTEIN PHOR"/>
    <property type="match status" value="1"/>
</dbReference>
<dbReference type="InterPro" id="IPR004358">
    <property type="entry name" value="Sig_transdc_His_kin-like_C"/>
</dbReference>
<dbReference type="NCBIfam" id="TIGR00229">
    <property type="entry name" value="sensory_box"/>
    <property type="match status" value="1"/>
</dbReference>
<dbReference type="Pfam" id="PF02518">
    <property type="entry name" value="HATPase_c"/>
    <property type="match status" value="1"/>
</dbReference>
<evidence type="ECO:0000256" key="1">
    <source>
        <dbReference type="ARBA" id="ARBA00000085"/>
    </source>
</evidence>
<keyword evidence="3" id="KW-0597">Phosphoprotein</keyword>
<organism evidence="10 11">
    <name type="scientific">Mucilaginibacter antarcticus</name>
    <dbReference type="NCBI Taxonomy" id="1855725"/>
    <lineage>
        <taxon>Bacteria</taxon>
        <taxon>Pseudomonadati</taxon>
        <taxon>Bacteroidota</taxon>
        <taxon>Sphingobacteriia</taxon>
        <taxon>Sphingobacteriales</taxon>
        <taxon>Sphingobacteriaceae</taxon>
        <taxon>Mucilaginibacter</taxon>
    </lineage>
</organism>
<dbReference type="Gene3D" id="1.10.287.130">
    <property type="match status" value="1"/>
</dbReference>